<reference evidence="3 4" key="1">
    <citation type="submission" date="2017-09" db="EMBL/GenBank/DDBJ databases">
        <title>Evaluation of Pacific Biosciences Sequencing Technology to Finishing C. thermocellum Genome Sequences.</title>
        <authorList>
            <person name="Brown S."/>
        </authorList>
    </citation>
    <scope>NUCLEOTIDE SEQUENCE [LARGE SCALE GENOMIC DNA]</scope>
    <source>
        <strain evidence="3 4">AD2</strain>
    </source>
</reference>
<dbReference type="EMBL" id="PDBW01000001">
    <property type="protein sequence ID" value="PFH04005.1"/>
    <property type="molecule type" value="Genomic_DNA"/>
</dbReference>
<dbReference type="InterPro" id="IPR052216">
    <property type="entry name" value="CRISPR_Csm3_endoribonuclease"/>
</dbReference>
<dbReference type="GeneID" id="35802963"/>
<dbReference type="Proteomes" id="UP000223596">
    <property type="component" value="Unassembled WGS sequence"/>
</dbReference>
<evidence type="ECO:0000256" key="1">
    <source>
        <dbReference type="ARBA" id="ARBA00023118"/>
    </source>
</evidence>
<evidence type="ECO:0000259" key="2">
    <source>
        <dbReference type="Pfam" id="PF03787"/>
    </source>
</evidence>
<dbReference type="PANTHER" id="PTHR35579">
    <property type="entry name" value="CRISPR SYSTEM CMS ENDORIBONUCLEASE CSM3"/>
    <property type="match status" value="1"/>
</dbReference>
<dbReference type="InterPro" id="IPR005537">
    <property type="entry name" value="RAMP_III_fam"/>
</dbReference>
<dbReference type="Pfam" id="PF03787">
    <property type="entry name" value="RAMPs"/>
    <property type="match status" value="1"/>
</dbReference>
<accession>A0AB36TLN3</accession>
<evidence type="ECO:0000313" key="4">
    <source>
        <dbReference type="Proteomes" id="UP000223596"/>
    </source>
</evidence>
<dbReference type="NCBIfam" id="TIGR02581">
    <property type="entry name" value="cas_cyan_RAMP"/>
    <property type="match status" value="1"/>
</dbReference>
<keyword evidence="1" id="KW-0051">Antiviral defense</keyword>
<dbReference type="AlphaFoldDB" id="A0AB36TLN3"/>
<dbReference type="GO" id="GO:0051607">
    <property type="term" value="P:defense response to virus"/>
    <property type="evidence" value="ECO:0007669"/>
    <property type="project" value="UniProtKB-KW"/>
</dbReference>
<proteinExistence type="predicted"/>
<dbReference type="PANTHER" id="PTHR35579:SF3">
    <property type="entry name" value="CRISPR SYSTEM CMS ENDORIBONUCLEASE CSM3"/>
    <property type="match status" value="1"/>
</dbReference>
<gene>
    <name evidence="3" type="ORF">M972_112824</name>
</gene>
<evidence type="ECO:0000313" key="3">
    <source>
        <dbReference type="EMBL" id="PFH04005.1"/>
    </source>
</evidence>
<dbReference type="RefSeq" id="WP_003516785.1">
    <property type="nucleotide sequence ID" value="NZ_CP013828.1"/>
</dbReference>
<dbReference type="InterPro" id="IPR013411">
    <property type="entry name" value="CRISPR-assoc_RAMP_Csx7"/>
</dbReference>
<organism evidence="3 4">
    <name type="scientific">Acetivibrio thermocellus AD2</name>
    <dbReference type="NCBI Taxonomy" id="1138384"/>
    <lineage>
        <taxon>Bacteria</taxon>
        <taxon>Bacillati</taxon>
        <taxon>Bacillota</taxon>
        <taxon>Clostridia</taxon>
        <taxon>Eubacteriales</taxon>
        <taxon>Oscillospiraceae</taxon>
        <taxon>Acetivibrio</taxon>
    </lineage>
</organism>
<sequence length="279" mass="31988">MFSKLYNEAVIEFDMHTESPLFIKSSDENQLNPASVEHTFFVTYKNGELVPAIPGSSLKGVFRSTAEQILKEHGVCDILSKNNSCSTRITNEEKQNKNDGLKKPLGKSRYEKSCPVCKVFGSQVLKSRISFNDAYPVGEVRTGKRTAVAIDRITGTSRKSALFDFEYIEDATFRCKIYLKNFFRWHVKLIYQIFERIDEGFTTFGGFSSKGFGRMKVENESITVRYYDKGRKTEGYAEKEFFIEKKITGRDNVLEILNDISLEDKHTFEGCEIQNDKTL</sequence>
<name>A0AB36TLN3_ACETH</name>
<protein>
    <submittedName>
        <fullName evidence="3">CRISPR-associated Csx7 family protein</fullName>
    </submittedName>
</protein>
<feature type="domain" description="CRISPR type III-associated protein" evidence="2">
    <location>
        <begin position="16"/>
        <end position="216"/>
    </location>
</feature>
<comment type="caution">
    <text evidence="3">The sequence shown here is derived from an EMBL/GenBank/DDBJ whole genome shotgun (WGS) entry which is preliminary data.</text>
</comment>